<dbReference type="HOGENOM" id="CLU_1969886_0_0_1"/>
<dbReference type="RefSeq" id="XP_007334137.1">
    <property type="nucleotide sequence ID" value="XM_007334075.1"/>
</dbReference>
<feature type="compositionally biased region" description="Basic and acidic residues" evidence="1">
    <location>
        <begin position="32"/>
        <end position="46"/>
    </location>
</feature>
<protein>
    <submittedName>
        <fullName evidence="2">Uncharacterized protein</fullName>
    </submittedName>
</protein>
<dbReference type="AlphaFoldDB" id="K5VLD6"/>
<evidence type="ECO:0000313" key="2">
    <source>
        <dbReference type="EMBL" id="EKM75194.1"/>
    </source>
</evidence>
<gene>
    <name evidence="2" type="ORF">AGABI1DRAFT_132444</name>
</gene>
<reference evidence="3" key="1">
    <citation type="journal article" date="2012" name="Proc. Natl. Acad. Sci. U.S.A.">
        <title>Genome sequence of the button mushroom Agaricus bisporus reveals mechanisms governing adaptation to a humic-rich ecological niche.</title>
        <authorList>
            <person name="Morin E."/>
            <person name="Kohler A."/>
            <person name="Baker A.R."/>
            <person name="Foulongne-Oriol M."/>
            <person name="Lombard V."/>
            <person name="Nagy L.G."/>
            <person name="Ohm R.A."/>
            <person name="Patyshakuliyeva A."/>
            <person name="Brun A."/>
            <person name="Aerts A.L."/>
            <person name="Bailey A.M."/>
            <person name="Billette C."/>
            <person name="Coutinho P.M."/>
            <person name="Deakin G."/>
            <person name="Doddapaneni H."/>
            <person name="Floudas D."/>
            <person name="Grimwood J."/>
            <person name="Hilden K."/>
            <person name="Kuees U."/>
            <person name="LaButti K.M."/>
            <person name="Lapidus A."/>
            <person name="Lindquist E.A."/>
            <person name="Lucas S.M."/>
            <person name="Murat C."/>
            <person name="Riley R.W."/>
            <person name="Salamov A.A."/>
            <person name="Schmutz J."/>
            <person name="Subramanian V."/>
            <person name="Woesten H.A.B."/>
            <person name="Xu J."/>
            <person name="Eastwood D.C."/>
            <person name="Foster G.D."/>
            <person name="Sonnenberg A.S."/>
            <person name="Cullen D."/>
            <person name="de Vries R.P."/>
            <person name="Lundell T."/>
            <person name="Hibbett D.S."/>
            <person name="Henrissat B."/>
            <person name="Burton K.S."/>
            <person name="Kerrigan R.W."/>
            <person name="Challen M.P."/>
            <person name="Grigoriev I.V."/>
            <person name="Martin F."/>
        </authorList>
    </citation>
    <scope>NUCLEOTIDE SEQUENCE [LARGE SCALE GENOMIC DNA]</scope>
    <source>
        <strain evidence="3">JB137-S8 / ATCC MYA-4627 / FGSC 10392</strain>
    </source>
</reference>
<dbReference type="EMBL" id="JH971417">
    <property type="protein sequence ID" value="EKM75194.1"/>
    <property type="molecule type" value="Genomic_DNA"/>
</dbReference>
<name>K5VLD6_AGABU</name>
<sequence length="127" mass="14609">MARGMPFNTGLLALFLPHGYDVEDGDSERIYDSEDGGGFKELRDGSGFEGSGMDEDEINYRGPDDDNERTSVRMRQILPLRNSLLVQVQNRLTIFRMGYPRELLLNHRISERRTTRDLVEVVMTKEI</sequence>
<dbReference type="Proteomes" id="UP000008493">
    <property type="component" value="Unassembled WGS sequence"/>
</dbReference>
<feature type="region of interest" description="Disordered" evidence="1">
    <location>
        <begin position="32"/>
        <end position="69"/>
    </location>
</feature>
<feature type="compositionally biased region" description="Basic and acidic residues" evidence="1">
    <location>
        <begin position="58"/>
        <end position="69"/>
    </location>
</feature>
<dbReference type="GeneID" id="18827680"/>
<evidence type="ECO:0000256" key="1">
    <source>
        <dbReference type="SAM" id="MobiDB-lite"/>
    </source>
</evidence>
<dbReference type="InParanoid" id="K5VLD6"/>
<dbReference type="KEGG" id="abp:AGABI1DRAFT132444"/>
<keyword evidence="3" id="KW-1185">Reference proteome</keyword>
<proteinExistence type="predicted"/>
<accession>K5VLD6</accession>
<organism evidence="2 3">
    <name type="scientific">Agaricus bisporus var. burnettii (strain JB137-S8 / ATCC MYA-4627 / FGSC 10392)</name>
    <name type="common">White button mushroom</name>
    <dbReference type="NCBI Taxonomy" id="597362"/>
    <lineage>
        <taxon>Eukaryota</taxon>
        <taxon>Fungi</taxon>
        <taxon>Dikarya</taxon>
        <taxon>Basidiomycota</taxon>
        <taxon>Agaricomycotina</taxon>
        <taxon>Agaricomycetes</taxon>
        <taxon>Agaricomycetidae</taxon>
        <taxon>Agaricales</taxon>
        <taxon>Agaricineae</taxon>
        <taxon>Agaricaceae</taxon>
        <taxon>Agaricus</taxon>
    </lineage>
</organism>
<evidence type="ECO:0000313" key="3">
    <source>
        <dbReference type="Proteomes" id="UP000008493"/>
    </source>
</evidence>